<reference evidence="2" key="2">
    <citation type="journal article" date="2024" name="Plant">
        <title>Genomic evolution and insights into agronomic trait innovations of Sesamum species.</title>
        <authorList>
            <person name="Miao H."/>
            <person name="Wang L."/>
            <person name="Qu L."/>
            <person name="Liu H."/>
            <person name="Sun Y."/>
            <person name="Le M."/>
            <person name="Wang Q."/>
            <person name="Wei S."/>
            <person name="Zheng Y."/>
            <person name="Lin W."/>
            <person name="Duan Y."/>
            <person name="Cao H."/>
            <person name="Xiong S."/>
            <person name="Wang X."/>
            <person name="Wei L."/>
            <person name="Li C."/>
            <person name="Ma Q."/>
            <person name="Ju M."/>
            <person name="Zhao R."/>
            <person name="Li G."/>
            <person name="Mu C."/>
            <person name="Tian Q."/>
            <person name="Mei H."/>
            <person name="Zhang T."/>
            <person name="Gao T."/>
            <person name="Zhang H."/>
        </authorList>
    </citation>
    <scope>NUCLEOTIDE SEQUENCE</scope>
    <source>
        <strain evidence="2">KEN1</strain>
    </source>
</reference>
<organism evidence="2">
    <name type="scientific">Sesamum latifolium</name>
    <dbReference type="NCBI Taxonomy" id="2727402"/>
    <lineage>
        <taxon>Eukaryota</taxon>
        <taxon>Viridiplantae</taxon>
        <taxon>Streptophyta</taxon>
        <taxon>Embryophyta</taxon>
        <taxon>Tracheophyta</taxon>
        <taxon>Spermatophyta</taxon>
        <taxon>Magnoliopsida</taxon>
        <taxon>eudicotyledons</taxon>
        <taxon>Gunneridae</taxon>
        <taxon>Pentapetalae</taxon>
        <taxon>asterids</taxon>
        <taxon>lamiids</taxon>
        <taxon>Lamiales</taxon>
        <taxon>Pedaliaceae</taxon>
        <taxon>Sesamum</taxon>
    </lineage>
</organism>
<dbReference type="AlphaFoldDB" id="A0AAW2VVE3"/>
<gene>
    <name evidence="2" type="ORF">Slati_2703200</name>
</gene>
<comment type="caution">
    <text evidence="2">The sequence shown here is derived from an EMBL/GenBank/DDBJ whole genome shotgun (WGS) entry which is preliminary data.</text>
</comment>
<reference evidence="2" key="1">
    <citation type="submission" date="2020-06" db="EMBL/GenBank/DDBJ databases">
        <authorList>
            <person name="Li T."/>
            <person name="Hu X."/>
            <person name="Zhang T."/>
            <person name="Song X."/>
            <person name="Zhang H."/>
            <person name="Dai N."/>
            <person name="Sheng W."/>
            <person name="Hou X."/>
            <person name="Wei L."/>
        </authorList>
    </citation>
    <scope>NUCLEOTIDE SEQUENCE</scope>
    <source>
        <strain evidence="2">KEN1</strain>
        <tissue evidence="2">Leaf</tissue>
    </source>
</reference>
<protein>
    <submittedName>
        <fullName evidence="2">Uncharacterized protein</fullName>
    </submittedName>
</protein>
<dbReference type="SUPFAM" id="SSF90250">
    <property type="entry name" value="Troponin coil-coiled subunits"/>
    <property type="match status" value="1"/>
</dbReference>
<evidence type="ECO:0000313" key="2">
    <source>
        <dbReference type="EMBL" id="KAL0433689.1"/>
    </source>
</evidence>
<evidence type="ECO:0000256" key="1">
    <source>
        <dbReference type="SAM" id="Coils"/>
    </source>
</evidence>
<sequence length="154" mass="17879">MPRSEAQWRKLEDKVDRLNADVTKLKEEKKEVVARNQQQDKELKKLRKEVAGHEGAIRKAVEKAELDFPNTEDGQCYLEGYWADCLEGFKKSKKYQDKVAAIAGPYFEYDFAACREQFLAHGYPPMERSLPSLTSALQWRMRQILSPDLQLQQA</sequence>
<keyword evidence="1" id="KW-0175">Coiled coil</keyword>
<name>A0AAW2VVE3_9LAMI</name>
<dbReference type="EMBL" id="JACGWN010000009">
    <property type="protein sequence ID" value="KAL0433689.1"/>
    <property type="molecule type" value="Genomic_DNA"/>
</dbReference>
<dbReference type="InterPro" id="IPR038077">
    <property type="entry name" value="Troponin_sf"/>
</dbReference>
<proteinExistence type="predicted"/>
<feature type="coiled-coil region" evidence="1">
    <location>
        <begin position="8"/>
        <end position="63"/>
    </location>
</feature>
<accession>A0AAW2VVE3</accession>